<organism evidence="2 4">
    <name type="scientific">Streptomyces gougerotii</name>
    <dbReference type="NCBI Taxonomy" id="53448"/>
    <lineage>
        <taxon>Bacteria</taxon>
        <taxon>Bacillati</taxon>
        <taxon>Actinomycetota</taxon>
        <taxon>Actinomycetes</taxon>
        <taxon>Kitasatosporales</taxon>
        <taxon>Streptomycetaceae</taxon>
        <taxon>Streptomyces</taxon>
        <taxon>Streptomyces diastaticus group</taxon>
    </lineage>
</organism>
<accession>A0A8H9HX91</accession>
<name>A0A8H9HX91_9ACTN</name>
<dbReference type="EMBL" id="BLLO01000018">
    <property type="protein sequence ID" value="GFH78521.1"/>
    <property type="molecule type" value="Genomic_DNA"/>
</dbReference>
<proteinExistence type="predicted"/>
<sequence length="92" mass="9777">MSCCRRASLPVPAKAVAGKLSGERIIPAPRPVETSGWHATAVTLRGSMHVIAVFVPTVAFATSFGPRELPVLALLLTAAHGSSLVYRRVRSR</sequence>
<comment type="caution">
    <text evidence="2">The sequence shown here is derived from an EMBL/GenBank/DDBJ whole genome shotgun (WGS) entry which is preliminary data.</text>
</comment>
<dbReference type="Proteomes" id="UP000480804">
    <property type="component" value="Unassembled WGS sequence"/>
</dbReference>
<dbReference type="AlphaFoldDB" id="A0A8H9HX91"/>
<evidence type="ECO:0000313" key="3">
    <source>
        <dbReference type="Proteomes" id="UP000480804"/>
    </source>
</evidence>
<protein>
    <submittedName>
        <fullName evidence="2">Uncharacterized protein</fullName>
    </submittedName>
</protein>
<reference evidence="1 3" key="2">
    <citation type="submission" date="2020-02" db="EMBL/GenBank/DDBJ databases">
        <title>Whole genome shotgun sequence of Streptomyces gougerotii NBRC 13043.</title>
        <authorList>
            <person name="Ichikawa N."/>
            <person name="Komaki H."/>
            <person name="Tamura T."/>
        </authorList>
    </citation>
    <scope>NUCLEOTIDE SEQUENCE [LARGE SCALE GENOMIC DNA]</scope>
    <source>
        <strain evidence="1 3">NBRC 13043</strain>
    </source>
</reference>
<reference evidence="2" key="3">
    <citation type="submission" date="2020-09" db="EMBL/GenBank/DDBJ databases">
        <authorList>
            <person name="Sun Q."/>
            <person name="Ohkuma M."/>
        </authorList>
    </citation>
    <scope>NUCLEOTIDE SEQUENCE</scope>
    <source>
        <strain evidence="2">JCM 4136</strain>
    </source>
</reference>
<evidence type="ECO:0000313" key="4">
    <source>
        <dbReference type="Proteomes" id="UP000660975"/>
    </source>
</evidence>
<dbReference type="Proteomes" id="UP000660975">
    <property type="component" value="Unassembled WGS sequence"/>
</dbReference>
<gene>
    <name evidence="2" type="ORF">GCM10010227_53120</name>
    <name evidence="1" type="ORF">Sgou_31910</name>
</gene>
<evidence type="ECO:0000313" key="2">
    <source>
        <dbReference type="EMBL" id="GGU91282.1"/>
    </source>
</evidence>
<keyword evidence="3" id="KW-1185">Reference proteome</keyword>
<dbReference type="EMBL" id="BMSC01000025">
    <property type="protein sequence ID" value="GGU91282.1"/>
    <property type="molecule type" value="Genomic_DNA"/>
</dbReference>
<reference evidence="2" key="1">
    <citation type="journal article" date="2014" name="Int. J. Syst. Evol. Microbiol.">
        <title>Complete genome sequence of Corynebacterium casei LMG S-19264T (=DSM 44701T), isolated from a smear-ripened cheese.</title>
        <authorList>
            <consortium name="US DOE Joint Genome Institute (JGI-PGF)"/>
            <person name="Walter F."/>
            <person name="Albersmeier A."/>
            <person name="Kalinowski J."/>
            <person name="Ruckert C."/>
        </authorList>
    </citation>
    <scope>NUCLEOTIDE SEQUENCE</scope>
    <source>
        <strain evidence="2">JCM 4136</strain>
    </source>
</reference>
<evidence type="ECO:0000313" key="1">
    <source>
        <dbReference type="EMBL" id="GFH78521.1"/>
    </source>
</evidence>